<proteinExistence type="predicted"/>
<reference evidence="3 4" key="1">
    <citation type="submission" date="2016-05" db="EMBL/GenBank/DDBJ databases">
        <title>A degradative enzymes factory behind the ericoid mycorrhizal symbiosis.</title>
        <authorList>
            <consortium name="DOE Joint Genome Institute"/>
            <person name="Martino E."/>
            <person name="Morin E."/>
            <person name="Grelet G."/>
            <person name="Kuo A."/>
            <person name="Kohler A."/>
            <person name="Daghino S."/>
            <person name="Barry K."/>
            <person name="Choi C."/>
            <person name="Cichocki N."/>
            <person name="Clum A."/>
            <person name="Copeland A."/>
            <person name="Hainaut M."/>
            <person name="Haridas S."/>
            <person name="Labutti K."/>
            <person name="Lindquist E."/>
            <person name="Lipzen A."/>
            <person name="Khouja H.-R."/>
            <person name="Murat C."/>
            <person name="Ohm R."/>
            <person name="Olson A."/>
            <person name="Spatafora J."/>
            <person name="Veneault-Fourrey C."/>
            <person name="Henrissat B."/>
            <person name="Grigoriev I."/>
            <person name="Martin F."/>
            <person name="Perotto S."/>
        </authorList>
    </citation>
    <scope>NUCLEOTIDE SEQUENCE [LARGE SCALE GENOMIC DNA]</scope>
    <source>
        <strain evidence="3 4">UAMH 7357</strain>
    </source>
</reference>
<protein>
    <submittedName>
        <fullName evidence="3">Uncharacterized protein</fullName>
    </submittedName>
</protein>
<sequence length="187" mass="21065">METPPENDITDTVANLPAGATELRIGSELNGSDSGDVVRIYPPEQLAPNQSSAVKGVTNYTVLELVTTLKEEIRKCEGRIQAQATNLLSAHTLFTKVDSMETEIEKLQKGLDVLQNEHANLRLQIKMQEKVLLHFMPASQKTHGPLSPRDRRKGSRMPREGTRSFYLGWTVLRPIPRSTQQRKREHL</sequence>
<keyword evidence="1" id="KW-0175">Coiled coil</keyword>
<evidence type="ECO:0000313" key="4">
    <source>
        <dbReference type="Proteomes" id="UP000235672"/>
    </source>
</evidence>
<feature type="region of interest" description="Disordered" evidence="2">
    <location>
        <begin position="138"/>
        <end position="160"/>
    </location>
</feature>
<dbReference type="EMBL" id="KZ613488">
    <property type="protein sequence ID" value="PMD19709.1"/>
    <property type="molecule type" value="Genomic_DNA"/>
</dbReference>
<dbReference type="AlphaFoldDB" id="A0A2J6Q093"/>
<accession>A0A2J6Q093</accession>
<evidence type="ECO:0000256" key="1">
    <source>
        <dbReference type="SAM" id="Coils"/>
    </source>
</evidence>
<evidence type="ECO:0000313" key="3">
    <source>
        <dbReference type="EMBL" id="PMD19709.1"/>
    </source>
</evidence>
<name>A0A2J6Q093_9HELO</name>
<organism evidence="3 4">
    <name type="scientific">Hyaloscypha hepaticicola</name>
    <dbReference type="NCBI Taxonomy" id="2082293"/>
    <lineage>
        <taxon>Eukaryota</taxon>
        <taxon>Fungi</taxon>
        <taxon>Dikarya</taxon>
        <taxon>Ascomycota</taxon>
        <taxon>Pezizomycotina</taxon>
        <taxon>Leotiomycetes</taxon>
        <taxon>Helotiales</taxon>
        <taxon>Hyaloscyphaceae</taxon>
        <taxon>Hyaloscypha</taxon>
    </lineage>
</organism>
<evidence type="ECO:0000256" key="2">
    <source>
        <dbReference type="SAM" id="MobiDB-lite"/>
    </source>
</evidence>
<dbReference type="Proteomes" id="UP000235672">
    <property type="component" value="Unassembled WGS sequence"/>
</dbReference>
<keyword evidence="4" id="KW-1185">Reference proteome</keyword>
<feature type="coiled-coil region" evidence="1">
    <location>
        <begin position="97"/>
        <end position="131"/>
    </location>
</feature>
<gene>
    <name evidence="3" type="ORF">NA56DRAFT_197774</name>
</gene>